<feature type="transmembrane region" description="Helical" evidence="6">
    <location>
        <begin position="223"/>
        <end position="241"/>
    </location>
</feature>
<feature type="transmembrane region" description="Helical" evidence="6">
    <location>
        <begin position="40"/>
        <end position="59"/>
    </location>
</feature>
<evidence type="ECO:0000256" key="1">
    <source>
        <dbReference type="ARBA" id="ARBA00004141"/>
    </source>
</evidence>
<keyword evidence="3 6" id="KW-0812">Transmembrane</keyword>
<evidence type="ECO:0000256" key="2">
    <source>
        <dbReference type="ARBA" id="ARBA00022475"/>
    </source>
</evidence>
<dbReference type="PANTHER" id="PTHR42723:SF1">
    <property type="entry name" value="CHLOROPHYLL SYNTHASE, CHLOROPLASTIC"/>
    <property type="match status" value="1"/>
</dbReference>
<dbReference type="InterPro" id="IPR000537">
    <property type="entry name" value="UbiA_prenyltransferase"/>
</dbReference>
<dbReference type="InterPro" id="IPR050475">
    <property type="entry name" value="Prenyltransferase_related"/>
</dbReference>
<dbReference type="NCBIfam" id="NF009512">
    <property type="entry name" value="PRK12872.1-1"/>
    <property type="match status" value="1"/>
</dbReference>
<feature type="transmembrane region" description="Helical" evidence="6">
    <location>
        <begin position="112"/>
        <end position="129"/>
    </location>
</feature>
<dbReference type="Pfam" id="PF01040">
    <property type="entry name" value="UbiA"/>
    <property type="match status" value="1"/>
</dbReference>
<evidence type="ECO:0000256" key="6">
    <source>
        <dbReference type="SAM" id="Phobius"/>
    </source>
</evidence>
<name>A0A4U0EVF5_9FLAO</name>
<dbReference type="OrthoDB" id="9811562at2"/>
<dbReference type="CDD" id="cd13961">
    <property type="entry name" value="PT_UbiA_DGGGPS"/>
    <property type="match status" value="1"/>
</dbReference>
<evidence type="ECO:0000256" key="3">
    <source>
        <dbReference type="ARBA" id="ARBA00022692"/>
    </source>
</evidence>
<keyword evidence="5 6" id="KW-0472">Membrane</keyword>
<dbReference type="GO" id="GO:0016765">
    <property type="term" value="F:transferase activity, transferring alkyl or aryl (other than methyl) groups"/>
    <property type="evidence" value="ECO:0007669"/>
    <property type="project" value="InterPro"/>
</dbReference>
<gene>
    <name evidence="7" type="ORF">E5167_08100</name>
</gene>
<evidence type="ECO:0000256" key="4">
    <source>
        <dbReference type="ARBA" id="ARBA00022989"/>
    </source>
</evidence>
<comment type="subcellular location">
    <subcellularLocation>
        <location evidence="1">Membrane</location>
        <topology evidence="1">Multi-pass membrane protein</topology>
    </subcellularLocation>
</comment>
<feature type="transmembrane region" description="Helical" evidence="6">
    <location>
        <begin position="87"/>
        <end position="106"/>
    </location>
</feature>
<reference evidence="7 8" key="1">
    <citation type="submission" date="2019-04" db="EMBL/GenBank/DDBJ databases">
        <title>Lacinutrix sp. nov., isolated from marine water.</title>
        <authorList>
            <person name="Kim W."/>
        </authorList>
    </citation>
    <scope>NUCLEOTIDE SEQUENCE [LARGE SCALE GENOMIC DNA]</scope>
    <source>
        <strain evidence="7 8">CAU 1491</strain>
    </source>
</reference>
<dbReference type="InterPro" id="IPR044878">
    <property type="entry name" value="UbiA_sf"/>
</dbReference>
<feature type="transmembrane region" description="Helical" evidence="6">
    <location>
        <begin position="287"/>
        <end position="303"/>
    </location>
</feature>
<protein>
    <submittedName>
        <fullName evidence="7">Prenyltransferase</fullName>
    </submittedName>
</protein>
<dbReference type="Gene3D" id="1.20.120.1780">
    <property type="entry name" value="UbiA prenyltransferase"/>
    <property type="match status" value="1"/>
</dbReference>
<feature type="transmembrane region" description="Helical" evidence="6">
    <location>
        <begin position="247"/>
        <end position="267"/>
    </location>
</feature>
<evidence type="ECO:0000256" key="5">
    <source>
        <dbReference type="ARBA" id="ARBA00023136"/>
    </source>
</evidence>
<organism evidence="7 8">
    <name type="scientific">Pontimicrobium aquaticum</name>
    <dbReference type="NCBI Taxonomy" id="2565367"/>
    <lineage>
        <taxon>Bacteria</taxon>
        <taxon>Pseudomonadati</taxon>
        <taxon>Bacteroidota</taxon>
        <taxon>Flavobacteriia</taxon>
        <taxon>Flavobacteriales</taxon>
        <taxon>Flavobacteriaceae</taxon>
        <taxon>Pontimicrobium</taxon>
    </lineage>
</organism>
<keyword evidence="8" id="KW-1185">Reference proteome</keyword>
<keyword evidence="4 6" id="KW-1133">Transmembrane helix</keyword>
<feature type="transmembrane region" description="Helical" evidence="6">
    <location>
        <begin position="12"/>
        <end position="28"/>
    </location>
</feature>
<dbReference type="AlphaFoldDB" id="A0A4U0EVF5"/>
<feature type="transmembrane region" description="Helical" evidence="6">
    <location>
        <begin position="136"/>
        <end position="154"/>
    </location>
</feature>
<feature type="transmembrane region" description="Helical" evidence="6">
    <location>
        <begin position="174"/>
        <end position="191"/>
    </location>
</feature>
<comment type="caution">
    <text evidence="7">The sequence shown here is derived from an EMBL/GenBank/DDBJ whole genome shotgun (WGS) entry which is preliminary data.</text>
</comment>
<keyword evidence="2" id="KW-1003">Cell membrane</keyword>
<keyword evidence="7" id="KW-0808">Transferase</keyword>
<accession>A0A4U0EVF5</accession>
<dbReference type="EMBL" id="SUPL01000004">
    <property type="protein sequence ID" value="TJY35823.1"/>
    <property type="molecule type" value="Genomic_DNA"/>
</dbReference>
<dbReference type="Gene3D" id="1.10.357.140">
    <property type="entry name" value="UbiA prenyltransferase"/>
    <property type="match status" value="1"/>
</dbReference>
<proteinExistence type="predicted"/>
<dbReference type="Proteomes" id="UP000307657">
    <property type="component" value="Unassembled WGS sequence"/>
</dbReference>
<evidence type="ECO:0000313" key="7">
    <source>
        <dbReference type="EMBL" id="TJY35823.1"/>
    </source>
</evidence>
<sequence>MTNILNLIRWNNLVLITLVQVLVKYALFESFNIQLTLNTAQFIMLILSTISIAAAGNVINDIYDIETDLVNKPQKVIIGKSISEKKALYLFIILNVMGVGLGFYVSNIIDRSGFAVIFIIISALLYIYASYLKQTLLIGNIVISILVGLSILIVPVFDLIPSITNSNRELYVDIFKITFNYAVFAFMINLLREIIKDIEDINGDYKAQMKTLPILIGRDRTTLFVFALSFVPLIAIVHYIISYLYNYLFATVYFLLLIVGPMLYFTIKMFSAEQKKDYQHLSKVLKLIMLFGVLSLLLYPLILK</sequence>
<dbReference type="RefSeq" id="WP_136842911.1">
    <property type="nucleotide sequence ID" value="NZ_SUPL01000004.1"/>
</dbReference>
<dbReference type="GO" id="GO:0016020">
    <property type="term" value="C:membrane"/>
    <property type="evidence" value="ECO:0007669"/>
    <property type="project" value="UniProtKB-SubCell"/>
</dbReference>
<evidence type="ECO:0000313" key="8">
    <source>
        <dbReference type="Proteomes" id="UP000307657"/>
    </source>
</evidence>
<dbReference type="PANTHER" id="PTHR42723">
    <property type="entry name" value="CHLOROPHYLL SYNTHASE"/>
    <property type="match status" value="1"/>
</dbReference>